<dbReference type="AlphaFoldDB" id="A0A2V1DPJ6"/>
<gene>
    <name evidence="2" type="ORF">DM02DRAFT_656679</name>
</gene>
<evidence type="ECO:0000313" key="3">
    <source>
        <dbReference type="Proteomes" id="UP000244855"/>
    </source>
</evidence>
<accession>A0A2V1DPJ6</accession>
<proteinExistence type="predicted"/>
<organism evidence="2 3">
    <name type="scientific">Periconia macrospinosa</name>
    <dbReference type="NCBI Taxonomy" id="97972"/>
    <lineage>
        <taxon>Eukaryota</taxon>
        <taxon>Fungi</taxon>
        <taxon>Dikarya</taxon>
        <taxon>Ascomycota</taxon>
        <taxon>Pezizomycotina</taxon>
        <taxon>Dothideomycetes</taxon>
        <taxon>Pleosporomycetidae</taxon>
        <taxon>Pleosporales</taxon>
        <taxon>Massarineae</taxon>
        <taxon>Periconiaceae</taxon>
        <taxon>Periconia</taxon>
    </lineage>
</organism>
<evidence type="ECO:0000256" key="1">
    <source>
        <dbReference type="SAM" id="MobiDB-lite"/>
    </source>
</evidence>
<feature type="region of interest" description="Disordered" evidence="1">
    <location>
        <begin position="1"/>
        <end position="56"/>
    </location>
</feature>
<keyword evidence="3" id="KW-1185">Reference proteome</keyword>
<feature type="compositionally biased region" description="Low complexity" evidence="1">
    <location>
        <begin position="12"/>
        <end position="33"/>
    </location>
</feature>
<feature type="compositionally biased region" description="Low complexity" evidence="1">
    <location>
        <begin position="41"/>
        <end position="51"/>
    </location>
</feature>
<evidence type="ECO:0000313" key="2">
    <source>
        <dbReference type="EMBL" id="PVH99084.1"/>
    </source>
</evidence>
<dbReference type="Proteomes" id="UP000244855">
    <property type="component" value="Unassembled WGS sequence"/>
</dbReference>
<name>A0A2V1DPJ6_9PLEO</name>
<sequence length="106" mass="11365">MNAANPLKPQLTYDSTMTSDSSISSASSSDPFSYRPNTGASRSSNSATSISPLYDDGNQADRTALVQALRDPAVAELMERAARACKVKRDNSGICWYASQVCSKIH</sequence>
<protein>
    <submittedName>
        <fullName evidence="2">Uncharacterized protein</fullName>
    </submittedName>
</protein>
<dbReference type="EMBL" id="KZ805399">
    <property type="protein sequence ID" value="PVH99084.1"/>
    <property type="molecule type" value="Genomic_DNA"/>
</dbReference>
<reference evidence="2 3" key="1">
    <citation type="journal article" date="2018" name="Sci. Rep.">
        <title>Comparative genomics provides insights into the lifestyle and reveals functional heterogeneity of dark septate endophytic fungi.</title>
        <authorList>
            <person name="Knapp D.G."/>
            <person name="Nemeth J.B."/>
            <person name="Barry K."/>
            <person name="Hainaut M."/>
            <person name="Henrissat B."/>
            <person name="Johnson J."/>
            <person name="Kuo A."/>
            <person name="Lim J.H.P."/>
            <person name="Lipzen A."/>
            <person name="Nolan M."/>
            <person name="Ohm R.A."/>
            <person name="Tamas L."/>
            <person name="Grigoriev I.V."/>
            <person name="Spatafora J.W."/>
            <person name="Nagy L.G."/>
            <person name="Kovacs G.M."/>
        </authorList>
    </citation>
    <scope>NUCLEOTIDE SEQUENCE [LARGE SCALE GENOMIC DNA]</scope>
    <source>
        <strain evidence="2 3">DSE2036</strain>
    </source>
</reference>